<dbReference type="InterPro" id="IPR003675">
    <property type="entry name" value="Rce1/LyrA-like_dom"/>
</dbReference>
<dbReference type="PANTHER" id="PTHR36435">
    <property type="entry name" value="SLR1288 PROTEIN"/>
    <property type="match status" value="1"/>
</dbReference>
<evidence type="ECO:0000259" key="2">
    <source>
        <dbReference type="Pfam" id="PF02517"/>
    </source>
</evidence>
<keyword evidence="1" id="KW-0472">Membrane</keyword>
<dbReference type="OrthoDB" id="3693644at2"/>
<sequence>MTDPALEPAGPAEPVTGPVTPPRPAPGWLELVVAALAYVVLQIGLFVPIGLLSEGMPPAPLLVAVSGASALGAVAIALSLRVRSAAAVGLVRPTARHLATGLGIGLVVWLLSRVLIVVYVAVTGDTSDPQAALTLFSGPVAAALVVAIGGLVVPLGEELLFRGLAYPVLRRLGRVVAVVLSAAVFALAHGLNVVFAAAFLLGVVNAVLYERTGSIWPAVASHATFNVISFVLVLAVGDQL</sequence>
<feature type="transmembrane region" description="Helical" evidence="1">
    <location>
        <begin position="215"/>
        <end position="236"/>
    </location>
</feature>
<reference evidence="3 4" key="1">
    <citation type="submission" date="2018-04" db="EMBL/GenBank/DDBJ databases">
        <title>Genomic Encyclopedia of Type Strains, Phase IV (KMG-IV): sequencing the most valuable type-strain genomes for metagenomic binning, comparative biology and taxonomic classification.</title>
        <authorList>
            <person name="Goeker M."/>
        </authorList>
    </citation>
    <scope>NUCLEOTIDE SEQUENCE [LARGE SCALE GENOMIC DNA]</scope>
    <source>
        <strain evidence="3 4">DSM 45771</strain>
    </source>
</reference>
<feature type="transmembrane region" description="Helical" evidence="1">
    <location>
        <begin position="31"/>
        <end position="53"/>
    </location>
</feature>
<feature type="transmembrane region" description="Helical" evidence="1">
    <location>
        <begin position="59"/>
        <end position="80"/>
    </location>
</feature>
<dbReference type="GO" id="GO:0004175">
    <property type="term" value="F:endopeptidase activity"/>
    <property type="evidence" value="ECO:0007669"/>
    <property type="project" value="UniProtKB-ARBA"/>
</dbReference>
<organism evidence="3 4">
    <name type="scientific">Actinomycetospora cinnamomea</name>
    <dbReference type="NCBI Taxonomy" id="663609"/>
    <lineage>
        <taxon>Bacteria</taxon>
        <taxon>Bacillati</taxon>
        <taxon>Actinomycetota</taxon>
        <taxon>Actinomycetes</taxon>
        <taxon>Pseudonocardiales</taxon>
        <taxon>Pseudonocardiaceae</taxon>
        <taxon>Actinomycetospora</taxon>
    </lineage>
</organism>
<protein>
    <recommendedName>
        <fullName evidence="2">CAAX prenyl protease 2/Lysostaphin resistance protein A-like domain-containing protein</fullName>
    </recommendedName>
</protein>
<dbReference type="RefSeq" id="WP_116706994.1">
    <property type="nucleotide sequence ID" value="NZ_QEKW01000002.1"/>
</dbReference>
<dbReference type="Pfam" id="PF02517">
    <property type="entry name" value="Rce1-like"/>
    <property type="match status" value="1"/>
</dbReference>
<keyword evidence="1" id="KW-0812">Transmembrane</keyword>
<comment type="caution">
    <text evidence="3">The sequence shown here is derived from an EMBL/GenBank/DDBJ whole genome shotgun (WGS) entry which is preliminary data.</text>
</comment>
<gene>
    <name evidence="3" type="ORF">C8D89_10240</name>
</gene>
<proteinExistence type="predicted"/>
<name>A0A2U1FL99_9PSEU</name>
<evidence type="ECO:0000313" key="3">
    <source>
        <dbReference type="EMBL" id="PVZ12892.1"/>
    </source>
</evidence>
<dbReference type="InterPro" id="IPR052710">
    <property type="entry name" value="CAAX_protease"/>
</dbReference>
<dbReference type="Proteomes" id="UP000245639">
    <property type="component" value="Unassembled WGS sequence"/>
</dbReference>
<feature type="transmembrane region" description="Helical" evidence="1">
    <location>
        <begin position="176"/>
        <end position="209"/>
    </location>
</feature>
<feature type="transmembrane region" description="Helical" evidence="1">
    <location>
        <begin position="101"/>
        <end position="122"/>
    </location>
</feature>
<dbReference type="GO" id="GO:0080120">
    <property type="term" value="P:CAAX-box protein maturation"/>
    <property type="evidence" value="ECO:0007669"/>
    <property type="project" value="UniProtKB-ARBA"/>
</dbReference>
<dbReference type="EMBL" id="QEKW01000002">
    <property type="protein sequence ID" value="PVZ12892.1"/>
    <property type="molecule type" value="Genomic_DNA"/>
</dbReference>
<dbReference type="PANTHER" id="PTHR36435:SF1">
    <property type="entry name" value="CAAX AMINO TERMINAL PROTEASE FAMILY PROTEIN"/>
    <property type="match status" value="1"/>
</dbReference>
<accession>A0A2U1FL99</accession>
<keyword evidence="1" id="KW-1133">Transmembrane helix</keyword>
<evidence type="ECO:0000256" key="1">
    <source>
        <dbReference type="SAM" id="Phobius"/>
    </source>
</evidence>
<evidence type="ECO:0000313" key="4">
    <source>
        <dbReference type="Proteomes" id="UP000245639"/>
    </source>
</evidence>
<feature type="domain" description="CAAX prenyl protease 2/Lysostaphin resistance protein A-like" evidence="2">
    <location>
        <begin position="142"/>
        <end position="228"/>
    </location>
</feature>
<dbReference type="AlphaFoldDB" id="A0A2U1FL99"/>
<feature type="transmembrane region" description="Helical" evidence="1">
    <location>
        <begin position="134"/>
        <end position="155"/>
    </location>
</feature>
<keyword evidence="4" id="KW-1185">Reference proteome</keyword>